<reference evidence="1" key="2">
    <citation type="submission" date="2023-06" db="EMBL/GenBank/DDBJ databases">
        <authorList>
            <consortium name="Lawrence Berkeley National Laboratory"/>
            <person name="Haridas S."/>
            <person name="Hensen N."/>
            <person name="Bonometti L."/>
            <person name="Westerberg I."/>
            <person name="Brannstrom I.O."/>
            <person name="Guillou S."/>
            <person name="Cros-Aarteil S."/>
            <person name="Calhoun S."/>
            <person name="Kuo A."/>
            <person name="Mondo S."/>
            <person name="Pangilinan J."/>
            <person name="Riley R."/>
            <person name="Labutti K."/>
            <person name="Andreopoulos B."/>
            <person name="Lipzen A."/>
            <person name="Chen C."/>
            <person name="Yanf M."/>
            <person name="Daum C."/>
            <person name="Ng V."/>
            <person name="Clum A."/>
            <person name="Steindorff A."/>
            <person name="Ohm R."/>
            <person name="Martin F."/>
            <person name="Silar P."/>
            <person name="Natvig D."/>
            <person name="Lalanne C."/>
            <person name="Gautier V."/>
            <person name="Ament-Velasquez S.L."/>
            <person name="Kruys A."/>
            <person name="Hutchinson M.I."/>
            <person name="Powell A.J."/>
            <person name="Barry K."/>
            <person name="Miller A.N."/>
            <person name="Grigoriev I.V."/>
            <person name="Debuchy R."/>
            <person name="Gladieux P."/>
            <person name="Thoren M.H."/>
            <person name="Johannesson H."/>
        </authorList>
    </citation>
    <scope>NUCLEOTIDE SEQUENCE</scope>
    <source>
        <strain evidence="1">CBS 958.72</strain>
    </source>
</reference>
<reference evidence="1" key="1">
    <citation type="journal article" date="2023" name="Mol. Phylogenet. Evol.">
        <title>Genome-scale phylogeny and comparative genomics of the fungal order Sordariales.</title>
        <authorList>
            <person name="Hensen N."/>
            <person name="Bonometti L."/>
            <person name="Westerberg I."/>
            <person name="Brannstrom I.O."/>
            <person name="Guillou S."/>
            <person name="Cros-Aarteil S."/>
            <person name="Calhoun S."/>
            <person name="Haridas S."/>
            <person name="Kuo A."/>
            <person name="Mondo S."/>
            <person name="Pangilinan J."/>
            <person name="Riley R."/>
            <person name="LaButti K."/>
            <person name="Andreopoulos B."/>
            <person name="Lipzen A."/>
            <person name="Chen C."/>
            <person name="Yan M."/>
            <person name="Daum C."/>
            <person name="Ng V."/>
            <person name="Clum A."/>
            <person name="Steindorff A."/>
            <person name="Ohm R.A."/>
            <person name="Martin F."/>
            <person name="Silar P."/>
            <person name="Natvig D.O."/>
            <person name="Lalanne C."/>
            <person name="Gautier V."/>
            <person name="Ament-Velasquez S.L."/>
            <person name="Kruys A."/>
            <person name="Hutchinson M.I."/>
            <person name="Powell A.J."/>
            <person name="Barry K."/>
            <person name="Miller A.N."/>
            <person name="Grigoriev I.V."/>
            <person name="Debuchy R."/>
            <person name="Gladieux P."/>
            <person name="Hiltunen Thoren M."/>
            <person name="Johannesson H."/>
        </authorList>
    </citation>
    <scope>NUCLEOTIDE SEQUENCE</scope>
    <source>
        <strain evidence="1">CBS 958.72</strain>
    </source>
</reference>
<dbReference type="EMBL" id="JAULSN010000001">
    <property type="protein sequence ID" value="KAK3384332.1"/>
    <property type="molecule type" value="Genomic_DNA"/>
</dbReference>
<evidence type="ECO:0000313" key="1">
    <source>
        <dbReference type="EMBL" id="KAK3384332.1"/>
    </source>
</evidence>
<organism evidence="1 2">
    <name type="scientific">Lasiosphaeria ovina</name>
    <dbReference type="NCBI Taxonomy" id="92902"/>
    <lineage>
        <taxon>Eukaryota</taxon>
        <taxon>Fungi</taxon>
        <taxon>Dikarya</taxon>
        <taxon>Ascomycota</taxon>
        <taxon>Pezizomycotina</taxon>
        <taxon>Sordariomycetes</taxon>
        <taxon>Sordariomycetidae</taxon>
        <taxon>Sordariales</taxon>
        <taxon>Lasiosphaeriaceae</taxon>
        <taxon>Lasiosphaeria</taxon>
    </lineage>
</organism>
<protein>
    <submittedName>
        <fullName evidence="1">Uncharacterized protein</fullName>
    </submittedName>
</protein>
<evidence type="ECO:0000313" key="2">
    <source>
        <dbReference type="Proteomes" id="UP001287356"/>
    </source>
</evidence>
<gene>
    <name evidence="1" type="ORF">B0T24DRAFT_80817</name>
</gene>
<sequence>MAMPRPELAPPIRPHHTSETVFPTEYFENLPNAAPMTITTTTTSPMPSDRKHAFAIAVHAYYSLLEVWWGSRLETAWGCFTQMVCSRIWKNTRCAASVSFGLVGSQPRLVVRSNLQVPNRGFSESPQQAGCTCSYVPALGKARREGASLFSAGHARRCKVLLDWAARGPNRERQLEVNRSFVEKPQWRVVGGGYGQATLAVYCDTCGLDSVCVRITARN</sequence>
<dbReference type="AlphaFoldDB" id="A0AAE0NMK4"/>
<name>A0AAE0NMK4_9PEZI</name>
<keyword evidence="2" id="KW-1185">Reference proteome</keyword>
<accession>A0AAE0NMK4</accession>
<comment type="caution">
    <text evidence="1">The sequence shown here is derived from an EMBL/GenBank/DDBJ whole genome shotgun (WGS) entry which is preliminary data.</text>
</comment>
<dbReference type="Proteomes" id="UP001287356">
    <property type="component" value="Unassembled WGS sequence"/>
</dbReference>
<proteinExistence type="predicted"/>